<protein>
    <submittedName>
        <fullName evidence="3">490_t:CDS:1</fullName>
    </submittedName>
</protein>
<evidence type="ECO:0000313" key="3">
    <source>
        <dbReference type="EMBL" id="CAG8575830.1"/>
    </source>
</evidence>
<dbReference type="GO" id="GO:0005886">
    <property type="term" value="C:plasma membrane"/>
    <property type="evidence" value="ECO:0007669"/>
    <property type="project" value="TreeGrafter"/>
</dbReference>
<evidence type="ECO:0000313" key="4">
    <source>
        <dbReference type="Proteomes" id="UP000789396"/>
    </source>
</evidence>
<dbReference type="Proteomes" id="UP000789396">
    <property type="component" value="Unassembled WGS sequence"/>
</dbReference>
<comment type="caution">
    <text evidence="3">The sequence shown here is derived from an EMBL/GenBank/DDBJ whole genome shotgun (WGS) entry which is preliminary data.</text>
</comment>
<sequence length="163" mass="17525">MTNYHSIGDVEDGRPIEDDTTFIKPWWRSLLKAIVLIVCIGLLFDIDGIIGDSDLIVATHGAVASELVNCSVIGIDAVDAAIATQICIGTINAFSAGIGGLMMIRLPNGTAEFIDSRETAPKAARADMYKKNHTWSAIGGLAPSIKLSRYGFPVPPELDRRLK</sequence>
<feature type="non-terminal residue" evidence="3">
    <location>
        <position position="163"/>
    </location>
</feature>
<accession>A0A9N9BTW1</accession>
<keyword evidence="2" id="KW-0812">Transmembrane</keyword>
<dbReference type="OrthoDB" id="1081007at2759"/>
<keyword evidence="4" id="KW-1185">Reference proteome</keyword>
<feature type="transmembrane region" description="Helical" evidence="2">
    <location>
        <begin position="26"/>
        <end position="44"/>
    </location>
</feature>
<dbReference type="PANTHER" id="PTHR11686:SF9">
    <property type="entry name" value="RE13973P"/>
    <property type="match status" value="1"/>
</dbReference>
<evidence type="ECO:0000256" key="2">
    <source>
        <dbReference type="SAM" id="Phobius"/>
    </source>
</evidence>
<dbReference type="GO" id="GO:0036374">
    <property type="term" value="F:glutathione hydrolase activity"/>
    <property type="evidence" value="ECO:0007669"/>
    <property type="project" value="InterPro"/>
</dbReference>
<dbReference type="InterPro" id="IPR000101">
    <property type="entry name" value="GGT_peptidase"/>
</dbReference>
<keyword evidence="2" id="KW-0472">Membrane</keyword>
<dbReference type="AlphaFoldDB" id="A0A9N9BTW1"/>
<dbReference type="GO" id="GO:0006751">
    <property type="term" value="P:glutathione catabolic process"/>
    <property type="evidence" value="ECO:0007669"/>
    <property type="project" value="InterPro"/>
</dbReference>
<dbReference type="SUPFAM" id="SSF56235">
    <property type="entry name" value="N-terminal nucleophile aminohydrolases (Ntn hydrolases)"/>
    <property type="match status" value="1"/>
</dbReference>
<proteinExistence type="predicted"/>
<evidence type="ECO:0000256" key="1">
    <source>
        <dbReference type="PIRSR" id="PIRSR600101-2"/>
    </source>
</evidence>
<name>A0A9N9BTW1_9GLOM</name>
<gene>
    <name evidence="3" type="ORF">RFULGI_LOCUS5641</name>
</gene>
<dbReference type="PANTHER" id="PTHR11686">
    <property type="entry name" value="GAMMA GLUTAMYL TRANSPEPTIDASE"/>
    <property type="match status" value="1"/>
</dbReference>
<dbReference type="EMBL" id="CAJVPZ010006623">
    <property type="protein sequence ID" value="CAG8575830.1"/>
    <property type="molecule type" value="Genomic_DNA"/>
</dbReference>
<feature type="binding site" evidence="1">
    <location>
        <position position="117"/>
    </location>
    <ligand>
        <name>L-glutamate</name>
        <dbReference type="ChEBI" id="CHEBI:29985"/>
    </ligand>
</feature>
<reference evidence="3" key="1">
    <citation type="submission" date="2021-06" db="EMBL/GenBank/DDBJ databases">
        <authorList>
            <person name="Kallberg Y."/>
            <person name="Tangrot J."/>
            <person name="Rosling A."/>
        </authorList>
    </citation>
    <scope>NUCLEOTIDE SEQUENCE</scope>
    <source>
        <strain evidence="3">IN212</strain>
    </source>
</reference>
<dbReference type="InterPro" id="IPR029055">
    <property type="entry name" value="Ntn_hydrolases_N"/>
</dbReference>
<dbReference type="Pfam" id="PF01019">
    <property type="entry name" value="G_glu_transpept"/>
    <property type="match status" value="1"/>
</dbReference>
<organism evidence="3 4">
    <name type="scientific">Racocetra fulgida</name>
    <dbReference type="NCBI Taxonomy" id="60492"/>
    <lineage>
        <taxon>Eukaryota</taxon>
        <taxon>Fungi</taxon>
        <taxon>Fungi incertae sedis</taxon>
        <taxon>Mucoromycota</taxon>
        <taxon>Glomeromycotina</taxon>
        <taxon>Glomeromycetes</taxon>
        <taxon>Diversisporales</taxon>
        <taxon>Gigasporaceae</taxon>
        <taxon>Racocetra</taxon>
    </lineage>
</organism>
<keyword evidence="2" id="KW-1133">Transmembrane helix</keyword>